<feature type="transmembrane region" description="Helical" evidence="2">
    <location>
        <begin position="23"/>
        <end position="44"/>
    </location>
</feature>
<keyword evidence="2" id="KW-0812">Transmembrane</keyword>
<evidence type="ECO:0008006" key="5">
    <source>
        <dbReference type="Google" id="ProtNLM"/>
    </source>
</evidence>
<reference evidence="3 4" key="1">
    <citation type="submission" date="2017-01" db="EMBL/GenBank/DDBJ databases">
        <title>Novel large sulfur bacteria in the metagenomes of groundwater-fed chemosynthetic microbial mats in the Lake Huron basin.</title>
        <authorList>
            <person name="Sharrar A.M."/>
            <person name="Flood B.E."/>
            <person name="Bailey J.V."/>
            <person name="Jones D.S."/>
            <person name="Biddanda B."/>
            <person name="Ruberg S.A."/>
            <person name="Marcus D.N."/>
            <person name="Dick G.J."/>
        </authorList>
    </citation>
    <scope>NUCLEOTIDE SEQUENCE [LARGE SCALE GENOMIC DNA]</scope>
    <source>
        <strain evidence="3">A7</strain>
    </source>
</reference>
<evidence type="ECO:0000313" key="3">
    <source>
        <dbReference type="EMBL" id="OQW86353.1"/>
    </source>
</evidence>
<organism evidence="3 4">
    <name type="scientific">Rhodoferax ferrireducens</name>
    <dbReference type="NCBI Taxonomy" id="192843"/>
    <lineage>
        <taxon>Bacteria</taxon>
        <taxon>Pseudomonadati</taxon>
        <taxon>Pseudomonadota</taxon>
        <taxon>Betaproteobacteria</taxon>
        <taxon>Burkholderiales</taxon>
        <taxon>Comamonadaceae</taxon>
        <taxon>Rhodoferax</taxon>
    </lineage>
</organism>
<comment type="caution">
    <text evidence="3">The sequence shown here is derived from an EMBL/GenBank/DDBJ whole genome shotgun (WGS) entry which is preliminary data.</text>
</comment>
<protein>
    <recommendedName>
        <fullName evidence="5">Fimbrial assembly</fullName>
    </recommendedName>
</protein>
<dbReference type="Pfam" id="PF05137">
    <property type="entry name" value="PilN"/>
    <property type="match status" value="1"/>
</dbReference>
<evidence type="ECO:0000256" key="1">
    <source>
        <dbReference type="SAM" id="Coils"/>
    </source>
</evidence>
<proteinExistence type="predicted"/>
<sequence length="229" mass="24306">MPQQVNLCLPILRKQEKRFGAQSLAQALAVLLLVGGALGAAWVWNLRGAADSLQLTLSAQARELDELRGALERAKASAGPAESAVLQELRQRRQELQQRQGVLAALNQGLFEPGRGHSARLKLVAQTIPPVVWLTQIKTDYQLLELGGYTLEPAALNDWVAKLAVSPLLQGQTLNTVKVEGVQPANALVQAAPAAVQPASVQTGVLPPLWSYSLLTKVATAAAPSGAQP</sequence>
<gene>
    <name evidence="3" type="ORF">BWK72_17850</name>
</gene>
<dbReference type="InterPro" id="IPR007813">
    <property type="entry name" value="PilN"/>
</dbReference>
<accession>A0A1W9KQ67</accession>
<name>A0A1W9KQ67_9BURK</name>
<dbReference type="EMBL" id="MTEI01000018">
    <property type="protein sequence ID" value="OQW86353.1"/>
    <property type="molecule type" value="Genomic_DNA"/>
</dbReference>
<evidence type="ECO:0000313" key="4">
    <source>
        <dbReference type="Proteomes" id="UP000192505"/>
    </source>
</evidence>
<evidence type="ECO:0000256" key="2">
    <source>
        <dbReference type="SAM" id="Phobius"/>
    </source>
</evidence>
<keyword evidence="1" id="KW-0175">Coiled coil</keyword>
<dbReference type="AlphaFoldDB" id="A0A1W9KQ67"/>
<keyword evidence="2" id="KW-1133">Transmembrane helix</keyword>
<feature type="coiled-coil region" evidence="1">
    <location>
        <begin position="50"/>
        <end position="106"/>
    </location>
</feature>
<keyword evidence="2" id="KW-0472">Membrane</keyword>
<dbReference type="Proteomes" id="UP000192505">
    <property type="component" value="Unassembled WGS sequence"/>
</dbReference>